<keyword evidence="11" id="KW-1185">Reference proteome</keyword>
<keyword evidence="3" id="KW-0805">Transcription regulation</keyword>
<organism evidence="10 11">
    <name type="scientific">Ktedonosporobacter rubrisoli</name>
    <dbReference type="NCBI Taxonomy" id="2509675"/>
    <lineage>
        <taxon>Bacteria</taxon>
        <taxon>Bacillati</taxon>
        <taxon>Chloroflexota</taxon>
        <taxon>Ktedonobacteria</taxon>
        <taxon>Ktedonobacterales</taxon>
        <taxon>Ktedonosporobacteraceae</taxon>
        <taxon>Ktedonosporobacter</taxon>
    </lineage>
</organism>
<dbReference type="PANTHER" id="PTHR48111">
    <property type="entry name" value="REGULATOR OF RPOS"/>
    <property type="match status" value="1"/>
</dbReference>
<sequence length="224" mass="25753">MHILIVEDERKMARLLRRVLSDERHNVDLAYDGHTGLDLAASDTYDTVILDLMLPGIDGLEICRQMRAYSVKSPVLMLTARSAVDDRIRGLNCGADDYLSKPFVMEELLARVNALLRRRDRSFETTAQLHVDDLVLDLVRHEARRAGRVIELTAKEFALLDFLMRHAGQALTRAQIINHVWRYDLEALSKVVDIYIHYLREKIDQGSSRQLIKTVRGIGYKIEK</sequence>
<dbReference type="GO" id="GO:0032993">
    <property type="term" value="C:protein-DNA complex"/>
    <property type="evidence" value="ECO:0007669"/>
    <property type="project" value="TreeGrafter"/>
</dbReference>
<dbReference type="RefSeq" id="WP_129894192.1">
    <property type="nucleotide sequence ID" value="NZ_CP035758.1"/>
</dbReference>
<evidence type="ECO:0000259" key="9">
    <source>
        <dbReference type="PROSITE" id="PS51755"/>
    </source>
</evidence>
<dbReference type="SMART" id="SM00448">
    <property type="entry name" value="REC"/>
    <property type="match status" value="1"/>
</dbReference>
<evidence type="ECO:0000256" key="6">
    <source>
        <dbReference type="PROSITE-ProRule" id="PRU00169"/>
    </source>
</evidence>
<evidence type="ECO:0000256" key="2">
    <source>
        <dbReference type="ARBA" id="ARBA00023012"/>
    </source>
</evidence>
<dbReference type="InterPro" id="IPR036388">
    <property type="entry name" value="WH-like_DNA-bd_sf"/>
</dbReference>
<dbReference type="EMBL" id="CP035758">
    <property type="protein sequence ID" value="QBD83125.1"/>
    <property type="molecule type" value="Genomic_DNA"/>
</dbReference>
<dbReference type="SUPFAM" id="SSF46894">
    <property type="entry name" value="C-terminal effector domain of the bipartite response regulators"/>
    <property type="match status" value="1"/>
</dbReference>
<dbReference type="InterPro" id="IPR001867">
    <property type="entry name" value="OmpR/PhoB-type_DNA-bd"/>
</dbReference>
<dbReference type="InterPro" id="IPR016032">
    <property type="entry name" value="Sig_transdc_resp-reg_C-effctor"/>
</dbReference>
<dbReference type="SUPFAM" id="SSF52172">
    <property type="entry name" value="CheY-like"/>
    <property type="match status" value="1"/>
</dbReference>
<dbReference type="GO" id="GO:0000156">
    <property type="term" value="F:phosphorelay response regulator activity"/>
    <property type="evidence" value="ECO:0007669"/>
    <property type="project" value="TreeGrafter"/>
</dbReference>
<keyword evidence="5" id="KW-0804">Transcription</keyword>
<dbReference type="SMART" id="SM00862">
    <property type="entry name" value="Trans_reg_C"/>
    <property type="match status" value="1"/>
</dbReference>
<dbReference type="GO" id="GO:0005829">
    <property type="term" value="C:cytosol"/>
    <property type="evidence" value="ECO:0007669"/>
    <property type="project" value="TreeGrafter"/>
</dbReference>
<dbReference type="Gene3D" id="1.10.10.10">
    <property type="entry name" value="Winged helix-like DNA-binding domain superfamily/Winged helix DNA-binding domain"/>
    <property type="match status" value="1"/>
</dbReference>
<reference evidence="10 11" key="1">
    <citation type="submission" date="2019-01" db="EMBL/GenBank/DDBJ databases">
        <title>Ktedonosporobacter rubrisoli SCAWS-G2.</title>
        <authorList>
            <person name="Huang Y."/>
            <person name="Yan B."/>
        </authorList>
    </citation>
    <scope>NUCLEOTIDE SEQUENCE [LARGE SCALE GENOMIC DNA]</scope>
    <source>
        <strain evidence="10 11">SCAWS-G2</strain>
    </source>
</reference>
<dbReference type="Pfam" id="PF00072">
    <property type="entry name" value="Response_reg"/>
    <property type="match status" value="1"/>
</dbReference>
<evidence type="ECO:0000256" key="4">
    <source>
        <dbReference type="ARBA" id="ARBA00023125"/>
    </source>
</evidence>
<dbReference type="GO" id="GO:0006355">
    <property type="term" value="P:regulation of DNA-templated transcription"/>
    <property type="evidence" value="ECO:0007669"/>
    <property type="project" value="InterPro"/>
</dbReference>
<feature type="DNA-binding region" description="OmpR/PhoB-type" evidence="7">
    <location>
        <begin position="126"/>
        <end position="224"/>
    </location>
</feature>
<evidence type="ECO:0000256" key="5">
    <source>
        <dbReference type="ARBA" id="ARBA00023163"/>
    </source>
</evidence>
<feature type="domain" description="OmpR/PhoB-type" evidence="9">
    <location>
        <begin position="126"/>
        <end position="224"/>
    </location>
</feature>
<dbReference type="InterPro" id="IPR011006">
    <property type="entry name" value="CheY-like_superfamily"/>
</dbReference>
<dbReference type="PROSITE" id="PS50110">
    <property type="entry name" value="RESPONSE_REGULATORY"/>
    <property type="match status" value="1"/>
</dbReference>
<dbReference type="InterPro" id="IPR001789">
    <property type="entry name" value="Sig_transdc_resp-reg_receiver"/>
</dbReference>
<evidence type="ECO:0000256" key="1">
    <source>
        <dbReference type="ARBA" id="ARBA00022553"/>
    </source>
</evidence>
<feature type="modified residue" description="4-aspartylphosphate" evidence="6">
    <location>
        <position position="51"/>
    </location>
</feature>
<keyword evidence="4 7" id="KW-0238">DNA-binding</keyword>
<dbReference type="Gene3D" id="3.40.50.2300">
    <property type="match status" value="1"/>
</dbReference>
<dbReference type="InterPro" id="IPR039420">
    <property type="entry name" value="WalR-like"/>
</dbReference>
<evidence type="ECO:0000313" key="10">
    <source>
        <dbReference type="EMBL" id="QBD83125.1"/>
    </source>
</evidence>
<keyword evidence="1 6" id="KW-0597">Phosphoprotein</keyword>
<protein>
    <submittedName>
        <fullName evidence="10">Response regulator transcription factor</fullName>
    </submittedName>
</protein>
<dbReference type="FunFam" id="3.40.50.2300:FF:000001">
    <property type="entry name" value="DNA-binding response regulator PhoB"/>
    <property type="match status" value="1"/>
</dbReference>
<keyword evidence="2" id="KW-0902">Two-component regulatory system</keyword>
<dbReference type="Pfam" id="PF00486">
    <property type="entry name" value="Trans_reg_C"/>
    <property type="match status" value="1"/>
</dbReference>
<gene>
    <name evidence="10" type="ORF">EPA93_47065</name>
</gene>
<proteinExistence type="predicted"/>
<evidence type="ECO:0000259" key="8">
    <source>
        <dbReference type="PROSITE" id="PS50110"/>
    </source>
</evidence>
<feature type="domain" description="Response regulatory" evidence="8">
    <location>
        <begin position="2"/>
        <end position="116"/>
    </location>
</feature>
<dbReference type="OrthoDB" id="9790454at2"/>
<dbReference type="GO" id="GO:0000976">
    <property type="term" value="F:transcription cis-regulatory region binding"/>
    <property type="evidence" value="ECO:0007669"/>
    <property type="project" value="TreeGrafter"/>
</dbReference>
<dbReference type="CDD" id="cd00383">
    <property type="entry name" value="trans_reg_C"/>
    <property type="match status" value="1"/>
</dbReference>
<accession>A0A4P6K4X1</accession>
<dbReference type="AlphaFoldDB" id="A0A4P6K4X1"/>
<dbReference type="PANTHER" id="PTHR48111:SF22">
    <property type="entry name" value="REGULATOR OF RPOS"/>
    <property type="match status" value="1"/>
</dbReference>
<name>A0A4P6K4X1_KTERU</name>
<dbReference type="Proteomes" id="UP000290365">
    <property type="component" value="Chromosome"/>
</dbReference>
<dbReference type="KEGG" id="kbs:EPA93_47065"/>
<evidence type="ECO:0000313" key="11">
    <source>
        <dbReference type="Proteomes" id="UP000290365"/>
    </source>
</evidence>
<evidence type="ECO:0000256" key="3">
    <source>
        <dbReference type="ARBA" id="ARBA00023015"/>
    </source>
</evidence>
<dbReference type="FunFam" id="1.10.10.10:FF:000005">
    <property type="entry name" value="Two-component system response regulator"/>
    <property type="match status" value="1"/>
</dbReference>
<dbReference type="Gene3D" id="6.10.250.690">
    <property type="match status" value="1"/>
</dbReference>
<evidence type="ECO:0000256" key="7">
    <source>
        <dbReference type="PROSITE-ProRule" id="PRU01091"/>
    </source>
</evidence>
<dbReference type="PROSITE" id="PS51755">
    <property type="entry name" value="OMPR_PHOB"/>
    <property type="match status" value="1"/>
</dbReference>